<evidence type="ECO:0000313" key="1">
    <source>
        <dbReference type="EMBL" id="QFZ28998.1"/>
    </source>
</evidence>
<accession>A0ACD0WN54</accession>
<evidence type="ECO:0000313" key="2">
    <source>
        <dbReference type="Proteomes" id="UP000326582"/>
    </source>
</evidence>
<dbReference type="Proteomes" id="UP000326582">
    <property type="component" value="Chromosome 5"/>
</dbReference>
<name>A0ACD0WN54_CLALS</name>
<sequence length="462" mass="51268">MSYYQGGGHRSGGDSYRPRRNGGMNSYEGNNGQRHNQNFNGGSRYQPQGDRSYRPSRYQERPHKDAYQQAYSQMQAENQLWMGDLDPQWTEASIADLWKQMGEEPTAVKIIRDKMGKSQYCFVTFPSSNAVASAISKNRAQVPGSSRFFKLNWASGSNPGGDARSNGGPGNRLSNASGSRLSKPQQEYSIFVGDLASDVSESLLYTHFDKEYPGLVKQVKIMTDPHTGANKGFGFVRFVSPEAQQAALQDNKSIVINQRKVRVGQANGGNQDASSALKKTSTEQPIPTTSNLSQQQPALSPSTDPNNSVICLHGITSSITDDDLLAHFLPFGHIIYCRLNHVSGTAHIKYLLRSASQRALVFMQGVSICGNRLTLQWGREYEATAGKMRWVPAAKNTKYVAANRPPQLYGELPYNVVFSKLSKEEVESLKFVEQSEMLSVEQLNEAQKLSQEHKNAFLDSFI</sequence>
<organism evidence="1 2">
    <name type="scientific">Clavispora lusitaniae</name>
    <name type="common">Candida lusitaniae</name>
    <dbReference type="NCBI Taxonomy" id="36911"/>
    <lineage>
        <taxon>Eukaryota</taxon>
        <taxon>Fungi</taxon>
        <taxon>Dikarya</taxon>
        <taxon>Ascomycota</taxon>
        <taxon>Saccharomycotina</taxon>
        <taxon>Pichiomycetes</taxon>
        <taxon>Metschnikowiaceae</taxon>
        <taxon>Clavispora</taxon>
    </lineage>
</organism>
<protein>
    <submittedName>
        <fullName evidence="1">Uncharacterized protein</fullName>
    </submittedName>
</protein>
<keyword evidence="2" id="KW-1185">Reference proteome</keyword>
<proteinExistence type="predicted"/>
<dbReference type="EMBL" id="CP038488">
    <property type="protein sequence ID" value="QFZ28998.1"/>
    <property type="molecule type" value="Genomic_DNA"/>
</dbReference>
<reference evidence="2" key="1">
    <citation type="journal article" date="2019" name="MBio">
        <title>Comparative genomics for the elucidation of multidrug resistance (MDR) in Candida lusitaniae.</title>
        <authorList>
            <person name="Kannan A."/>
            <person name="Asner S.A."/>
            <person name="Trachsel E."/>
            <person name="Kelly S."/>
            <person name="Parker J."/>
            <person name="Sanglard D."/>
        </authorList>
    </citation>
    <scope>NUCLEOTIDE SEQUENCE [LARGE SCALE GENOMIC DNA]</scope>
    <source>
        <strain evidence="2">P1</strain>
    </source>
</reference>
<gene>
    <name evidence="1" type="ORF">EJF14_50218</name>
</gene>